<dbReference type="Gene3D" id="1.25.40.10">
    <property type="entry name" value="Tetratricopeptide repeat domain"/>
    <property type="match status" value="2"/>
</dbReference>
<feature type="compositionally biased region" description="Low complexity" evidence="1">
    <location>
        <begin position="1114"/>
        <end position="1129"/>
    </location>
</feature>
<keyword evidence="3" id="KW-1185">Reference proteome</keyword>
<organism evidence="2 3">
    <name type="scientific">Imshaugia aleurites</name>
    <dbReference type="NCBI Taxonomy" id="172621"/>
    <lineage>
        <taxon>Eukaryota</taxon>
        <taxon>Fungi</taxon>
        <taxon>Dikarya</taxon>
        <taxon>Ascomycota</taxon>
        <taxon>Pezizomycotina</taxon>
        <taxon>Lecanoromycetes</taxon>
        <taxon>OSLEUM clade</taxon>
        <taxon>Lecanoromycetidae</taxon>
        <taxon>Lecanorales</taxon>
        <taxon>Lecanorineae</taxon>
        <taxon>Parmeliaceae</taxon>
        <taxon>Imshaugia</taxon>
    </lineage>
</organism>
<reference evidence="2" key="1">
    <citation type="submission" date="2021-03" db="EMBL/GenBank/DDBJ databases">
        <authorList>
            <person name="Tagirdzhanova G."/>
        </authorList>
    </citation>
    <scope>NUCLEOTIDE SEQUENCE</scope>
</reference>
<comment type="caution">
    <text evidence="2">The sequence shown here is derived from an EMBL/GenBank/DDBJ whole genome shotgun (WGS) entry which is preliminary data.</text>
</comment>
<dbReference type="EMBL" id="CAJPDT010000081">
    <property type="protein sequence ID" value="CAF9935046.1"/>
    <property type="molecule type" value="Genomic_DNA"/>
</dbReference>
<dbReference type="Pfam" id="PF13424">
    <property type="entry name" value="TPR_12"/>
    <property type="match status" value="3"/>
</dbReference>
<dbReference type="OrthoDB" id="1658288at2759"/>
<dbReference type="PANTHER" id="PTHR46082">
    <property type="entry name" value="ATP/GTP-BINDING PROTEIN-RELATED"/>
    <property type="match status" value="1"/>
</dbReference>
<dbReference type="SUPFAM" id="SSF53474">
    <property type="entry name" value="alpha/beta-Hydrolases"/>
    <property type="match status" value="1"/>
</dbReference>
<sequence>MATYTGLSDIPQGRLLLVSSSRLSEDDIAADIIAIHGLGTTSPKTWEARGNQACGTQRPLVNWLSDDDMLPDVVPSAKIFTFTWNSSYYKDAPVVRIQDVADVLLSKLQSHRDKENTHSRPLIFMASCFGGLIVTRALEIANTTGNEYQKLVVATSGVIFLGSPLQGTRAGEAAQWRAMLAGILGESPSRTLLQDLDGSTKVLRETSERFVRMITNPPMQTMTMCFWESKKTQLAKAILPKWTSKFLTSTKMILVEQDSACLFGRPKKQLDAPHVMMNKFCGPTDANFELVSSTIKEMVREAQRIALAQREAVNTHNEHFMVSRRVNTVFTGREEEIKDLQRSLSPSHSTKSQATGSKIYVIYGLGGAGKSEVALKFAYDNRTEFWGVFWLDASSESSLNRGFVDVAEKCDLYDKSFQGAKSWLQETSHSWLLILDNADDPTFDYSLYLPTAWKGHILITSRVPKCANLQTAGKGHYERLSEETAIELLFKASKIDLSMYSTHDTDARNIVDLLGCHALAIVLAGAFISQGISDLGDYAKTFQKQRQRILDISPDLERPRYGNVYATFEVSATYLKDLSGRGNQIATDALELLNCYAFMTFANFPEKAFEEAWRNSKILCGDVQPGAEEEIYDLSPWHKSHLPNFMRQDLFGDLDMISLRNAQSLLASLSIIVLDVPAHTTSMHPVTHMWARDRLEMEENSTNTWLGALAVLCCSIEDPYEQEASWLQLQPHIELIKRPSPGDYLHSNQFHLHQSLYRLSWVLHLLRADKAVIEMLQACFIEADQSWTKFTYGASIEHLYGRCLLNCEDVKEATKTLEHLVNDRENLAEDHPDRLDSQHTLAMAYQDNGQIDKAIELLEHVVKIREKLVEDHCDRLAAERALALAYQTNNQIDKAIELLEHVFKIEEKLAKDYPSRLASQHALAMAYRENGQVDEAVKLLECVVKIKREKMAKDHPSRLASEHELALTYRANGQIDETVKLLEHVVKIRKEKLAEDHPDRLASLHVLATTYGENGQIDRAIELLEHIVKIRNEKLVEDHPNRLGSQHNLALAYKANKQIVKTVKLLEHVVKVEREKLARDSPSRLISLEELALAYRENGQIDKALEIESELVLETSSEGSTTDSSDGSSIDQRANTA</sequence>
<name>A0A8H3G8S5_9LECA</name>
<proteinExistence type="predicted"/>
<dbReference type="SUPFAM" id="SSF52540">
    <property type="entry name" value="P-loop containing nucleoside triphosphate hydrolases"/>
    <property type="match status" value="1"/>
</dbReference>
<evidence type="ECO:0000313" key="3">
    <source>
        <dbReference type="Proteomes" id="UP000664534"/>
    </source>
</evidence>
<dbReference type="InterPro" id="IPR029058">
    <property type="entry name" value="AB_hydrolase_fold"/>
</dbReference>
<feature type="region of interest" description="Disordered" evidence="1">
    <location>
        <begin position="1113"/>
        <end position="1137"/>
    </location>
</feature>
<dbReference type="PANTHER" id="PTHR46082:SF11">
    <property type="entry name" value="AAA+ ATPASE DOMAIN-CONTAINING PROTEIN-RELATED"/>
    <property type="match status" value="1"/>
</dbReference>
<accession>A0A8H3G8S5</accession>
<dbReference type="AlphaFoldDB" id="A0A8H3G8S5"/>
<dbReference type="InterPro" id="IPR011990">
    <property type="entry name" value="TPR-like_helical_dom_sf"/>
</dbReference>
<dbReference type="SUPFAM" id="SSF48452">
    <property type="entry name" value="TPR-like"/>
    <property type="match status" value="2"/>
</dbReference>
<evidence type="ECO:0000256" key="1">
    <source>
        <dbReference type="SAM" id="MobiDB-lite"/>
    </source>
</evidence>
<evidence type="ECO:0008006" key="4">
    <source>
        <dbReference type="Google" id="ProtNLM"/>
    </source>
</evidence>
<dbReference type="SMART" id="SM00028">
    <property type="entry name" value="TPR"/>
    <property type="match status" value="6"/>
</dbReference>
<dbReference type="InterPro" id="IPR019734">
    <property type="entry name" value="TPR_rpt"/>
</dbReference>
<dbReference type="Gene3D" id="3.40.50.300">
    <property type="entry name" value="P-loop containing nucleotide triphosphate hydrolases"/>
    <property type="match status" value="1"/>
</dbReference>
<gene>
    <name evidence="2" type="ORF">IMSHALPRED_010079</name>
</gene>
<protein>
    <recommendedName>
        <fullName evidence="4">NB-ARC domain-containing protein</fullName>
    </recommendedName>
</protein>
<dbReference type="Proteomes" id="UP000664534">
    <property type="component" value="Unassembled WGS sequence"/>
</dbReference>
<dbReference type="InterPro" id="IPR053137">
    <property type="entry name" value="NLR-like"/>
</dbReference>
<dbReference type="InterPro" id="IPR027417">
    <property type="entry name" value="P-loop_NTPase"/>
</dbReference>
<evidence type="ECO:0000313" key="2">
    <source>
        <dbReference type="EMBL" id="CAF9935046.1"/>
    </source>
</evidence>